<dbReference type="PANTHER" id="PTHR37331">
    <property type="entry name" value="YALI0F11671P"/>
    <property type="match status" value="1"/>
</dbReference>
<evidence type="ECO:0000313" key="3">
    <source>
        <dbReference type="Proteomes" id="UP000077521"/>
    </source>
</evidence>
<gene>
    <name evidence="2" type="ORF">A4X13_0g4554</name>
</gene>
<reference evidence="2" key="2">
    <citation type="journal article" date="2019" name="IMA Fungus">
        <title>Genome sequencing and comparison of five Tilletia species to identify candidate genes for the detection of regulated species infecting wheat.</title>
        <authorList>
            <person name="Nguyen H.D.T."/>
            <person name="Sultana T."/>
            <person name="Kesanakurti P."/>
            <person name="Hambleton S."/>
        </authorList>
    </citation>
    <scope>NUCLEOTIDE SEQUENCE</scope>
    <source>
        <strain evidence="2">DAOMC 236416</strain>
    </source>
</reference>
<evidence type="ECO:0000256" key="1">
    <source>
        <dbReference type="SAM" id="MobiDB-lite"/>
    </source>
</evidence>
<dbReference type="PANTHER" id="PTHR37331:SF1">
    <property type="entry name" value="YALI0F11671P"/>
    <property type="match status" value="1"/>
</dbReference>
<reference evidence="2" key="1">
    <citation type="submission" date="2016-04" db="EMBL/GenBank/DDBJ databases">
        <authorList>
            <person name="Nguyen H.D."/>
            <person name="Samba Siva P."/>
            <person name="Cullis J."/>
            <person name="Levesque C.A."/>
            <person name="Hambleton S."/>
        </authorList>
    </citation>
    <scope>NUCLEOTIDE SEQUENCE</scope>
    <source>
        <strain evidence="2">DAOMC 236416</strain>
    </source>
</reference>
<evidence type="ECO:0000313" key="2">
    <source>
        <dbReference type="EMBL" id="KAE8250615.1"/>
    </source>
</evidence>
<proteinExistence type="predicted"/>
<sequence length="303" mass="32983">MSAGPSRSIVTGALRLVGPSRTSIASSGQARALAQRTARPSTDAQRKFTVGAVSRRRPELPIARCMFRHFSTSSAIAQDTAGTKTIRHPEHPTGIYFHLSPELSSASSDWKDAQSGAEGQRTSTWAITLLEQPPSSIEAASIMGFVRVATNKTDGAPSGHVESESSGDASASADPVSFSHDNPSALQPNPAFIDLLHKTLRDECVEEDELLRFEAQMRKSGWAHVNDQREQLMPGRQAWPENIIASVAFIDGELQARPKAGEGDGQGSYQPNDAYRLLTAQHGFIQLKETWLEKVRKRCAEHN</sequence>
<feature type="region of interest" description="Disordered" evidence="1">
    <location>
        <begin position="24"/>
        <end position="44"/>
    </location>
</feature>
<accession>A0A177T7K4</accession>
<name>A0A177T7K4_9BASI</name>
<protein>
    <submittedName>
        <fullName evidence="2">Uncharacterized protein</fullName>
    </submittedName>
</protein>
<keyword evidence="3" id="KW-1185">Reference proteome</keyword>
<dbReference type="Proteomes" id="UP000077521">
    <property type="component" value="Unassembled WGS sequence"/>
</dbReference>
<organism evidence="2 3">
    <name type="scientific">Tilletia indica</name>
    <dbReference type="NCBI Taxonomy" id="43049"/>
    <lineage>
        <taxon>Eukaryota</taxon>
        <taxon>Fungi</taxon>
        <taxon>Dikarya</taxon>
        <taxon>Basidiomycota</taxon>
        <taxon>Ustilaginomycotina</taxon>
        <taxon>Exobasidiomycetes</taxon>
        <taxon>Tilletiales</taxon>
        <taxon>Tilletiaceae</taxon>
        <taxon>Tilletia</taxon>
    </lineage>
</organism>
<comment type="caution">
    <text evidence="2">The sequence shown here is derived from an EMBL/GenBank/DDBJ whole genome shotgun (WGS) entry which is preliminary data.</text>
</comment>
<dbReference type="AlphaFoldDB" id="A0A177T7K4"/>
<feature type="compositionally biased region" description="Low complexity" evidence="1">
    <location>
        <begin position="164"/>
        <end position="174"/>
    </location>
</feature>
<dbReference type="EMBL" id="LWDF02000305">
    <property type="protein sequence ID" value="KAE8250615.1"/>
    <property type="molecule type" value="Genomic_DNA"/>
</dbReference>
<feature type="region of interest" description="Disordered" evidence="1">
    <location>
        <begin position="153"/>
        <end position="185"/>
    </location>
</feature>